<accession>E6PXJ7</accession>
<comment type="caution">
    <text evidence="2">The sequence shown here is derived from an EMBL/GenBank/DDBJ whole genome shotgun (WGS) entry which is preliminary data.</text>
</comment>
<organism evidence="2">
    <name type="scientific">mine drainage metagenome</name>
    <dbReference type="NCBI Taxonomy" id="410659"/>
    <lineage>
        <taxon>unclassified sequences</taxon>
        <taxon>metagenomes</taxon>
        <taxon>ecological metagenomes</taxon>
    </lineage>
</organism>
<sequence>MKLRWLIPVAVLLPLRLSASDTPVGARVATVTINPREVTVLHLRPEFESTIRMPEEITSVILGSPGEFKAEHNEGEPDYVYVKPIVKEAAQSNLLIATKSGQHVTLELVSDGSSVTNPTQPVDFLIEYRTTRSFLISADPESLATRSAPTKEPAQGVSGGTSGLRSAPLSSLEEVFKLQESVNAPKWTKWEDKQIETSIGDMRQLSNQTMVSYSILNSSNEPIEIVPPQIQITGRKATKKKKKEGKGIISDQLEIRDYRLSTTRLEPGERADGVVVFDRPNFKESTEKLFLQIAQADQVDHPILIHLPFTPPISGDGK</sequence>
<protein>
    <submittedName>
        <fullName evidence="2">Uncharacterized protein</fullName>
    </submittedName>
</protein>
<reference evidence="2" key="1">
    <citation type="submission" date="2009-10" db="EMBL/GenBank/DDBJ databases">
        <title>Diversity of trophic interactions inside an arsenic-rich microbial ecosystem.</title>
        <authorList>
            <person name="Bertin P.N."/>
            <person name="Heinrich-Salmeron A."/>
            <person name="Pelletier E."/>
            <person name="Goulhen-Chollet F."/>
            <person name="Arsene-Ploetze F."/>
            <person name="Gallien S."/>
            <person name="Calteau A."/>
            <person name="Vallenet D."/>
            <person name="Casiot C."/>
            <person name="Chane-Woon-Ming B."/>
            <person name="Giloteaux L."/>
            <person name="Barakat M."/>
            <person name="Bonnefoy V."/>
            <person name="Bruneel O."/>
            <person name="Chandler M."/>
            <person name="Cleiss J."/>
            <person name="Duran R."/>
            <person name="Elbaz-Poulichet F."/>
            <person name="Fonknechten N."/>
            <person name="Lauga B."/>
            <person name="Mornico D."/>
            <person name="Ortet P."/>
            <person name="Schaeffer C."/>
            <person name="Siguier P."/>
            <person name="Alexander Thil Smith A."/>
            <person name="Van Dorsselaer A."/>
            <person name="Weissenbach J."/>
            <person name="Medigue C."/>
            <person name="Le Paslier D."/>
        </authorList>
    </citation>
    <scope>NUCLEOTIDE SEQUENCE</scope>
</reference>
<name>E6PXJ7_9ZZZZ</name>
<gene>
    <name evidence="2" type="ORF">CARN3_0597</name>
</gene>
<dbReference type="EMBL" id="CABN01000039">
    <property type="protein sequence ID" value="CBH99656.1"/>
    <property type="molecule type" value="Genomic_DNA"/>
</dbReference>
<proteinExistence type="predicted"/>
<feature type="region of interest" description="Disordered" evidence="1">
    <location>
        <begin position="140"/>
        <end position="165"/>
    </location>
</feature>
<evidence type="ECO:0000256" key="1">
    <source>
        <dbReference type="SAM" id="MobiDB-lite"/>
    </source>
</evidence>
<evidence type="ECO:0000313" key="2">
    <source>
        <dbReference type="EMBL" id="CBH99656.1"/>
    </source>
</evidence>
<dbReference type="AlphaFoldDB" id="E6PXJ7"/>